<dbReference type="RefSeq" id="WP_323250304.1">
    <property type="nucleotide sequence ID" value="NZ_JAYFUL010000022.1"/>
</dbReference>
<dbReference type="Proteomes" id="UP001304671">
    <property type="component" value="Unassembled WGS sequence"/>
</dbReference>
<keyword evidence="3" id="KW-1185">Reference proteome</keyword>
<proteinExistence type="predicted"/>
<feature type="domain" description="SGNH hydrolase-type esterase" evidence="1">
    <location>
        <begin position="54"/>
        <end position="192"/>
    </location>
</feature>
<dbReference type="EMBL" id="JAYFUL010000022">
    <property type="protein sequence ID" value="MEA5258881.1"/>
    <property type="molecule type" value="Genomic_DNA"/>
</dbReference>
<dbReference type="InterPro" id="IPR036514">
    <property type="entry name" value="SGNH_hydro_sf"/>
</dbReference>
<dbReference type="PANTHER" id="PTHR30383">
    <property type="entry name" value="THIOESTERASE 1/PROTEASE 1/LYSOPHOSPHOLIPASE L1"/>
    <property type="match status" value="1"/>
</dbReference>
<evidence type="ECO:0000313" key="3">
    <source>
        <dbReference type="Proteomes" id="UP001304671"/>
    </source>
</evidence>
<reference evidence="2 3" key="1">
    <citation type="submission" date="2023-12" db="EMBL/GenBank/DDBJ databases">
        <title>Novel species of the genus Arcicella isolated from rivers.</title>
        <authorList>
            <person name="Lu H."/>
        </authorList>
    </citation>
    <scope>NUCLEOTIDE SEQUENCE [LARGE SCALE GENOMIC DNA]</scope>
    <source>
        <strain evidence="2 3">LMG 21963</strain>
    </source>
</reference>
<protein>
    <submittedName>
        <fullName evidence="2">GDSL-type esterase/lipase family protein</fullName>
    </submittedName>
</protein>
<evidence type="ECO:0000259" key="1">
    <source>
        <dbReference type="Pfam" id="PF13472"/>
    </source>
</evidence>
<name>A0ABU5QP71_9BACT</name>
<dbReference type="SUPFAM" id="SSF52266">
    <property type="entry name" value="SGNH hydrolase"/>
    <property type="match status" value="1"/>
</dbReference>
<organism evidence="2 3">
    <name type="scientific">Arcicella aquatica</name>
    <dbReference type="NCBI Taxonomy" id="217141"/>
    <lineage>
        <taxon>Bacteria</taxon>
        <taxon>Pseudomonadati</taxon>
        <taxon>Bacteroidota</taxon>
        <taxon>Cytophagia</taxon>
        <taxon>Cytophagales</taxon>
        <taxon>Flectobacillaceae</taxon>
        <taxon>Arcicella</taxon>
    </lineage>
</organism>
<gene>
    <name evidence="2" type="ORF">VB264_13875</name>
</gene>
<accession>A0ABU5QP71</accession>
<dbReference type="Pfam" id="PF13472">
    <property type="entry name" value="Lipase_GDSL_2"/>
    <property type="match status" value="1"/>
</dbReference>
<evidence type="ECO:0000313" key="2">
    <source>
        <dbReference type="EMBL" id="MEA5258881.1"/>
    </source>
</evidence>
<dbReference type="Gene3D" id="3.40.50.1110">
    <property type="entry name" value="SGNH hydrolase"/>
    <property type="match status" value="1"/>
</dbReference>
<dbReference type="InterPro" id="IPR051532">
    <property type="entry name" value="Ester_Hydrolysis_Enzymes"/>
</dbReference>
<comment type="caution">
    <text evidence="2">The sequence shown here is derived from an EMBL/GenBank/DDBJ whole genome shotgun (WGS) entry which is preliminary data.</text>
</comment>
<sequence length="212" mass="24241">MQKKLLTFSLLLNFLFIITGGILAYQFRLKLYRYLFPVKSKNILLIGDSLIAQENWSLLLGRNDVYSIAYGGAITLHILKNLTLQVPQIKPKICVIEGGINDLLAGVPEQRIFENYQKMIKILQEQQIKIVVQAVVYTSMSDINKEITLLNNKLTRFCQENQLVFVDANSYLAENNQLKTQYSLDGIHLQYDAYPIWAKELAGALETLEDKP</sequence>
<dbReference type="InterPro" id="IPR013830">
    <property type="entry name" value="SGNH_hydro"/>
</dbReference>